<evidence type="ECO:0000313" key="3">
    <source>
        <dbReference type="Proteomes" id="UP001140293"/>
    </source>
</evidence>
<evidence type="ECO:0000256" key="1">
    <source>
        <dbReference type="SAM" id="Phobius"/>
    </source>
</evidence>
<reference evidence="2" key="2">
    <citation type="journal article" date="2022" name="BMC Genomics">
        <title>Comparative genome analysis of mycobacteria focusing on tRNA and non-coding RNA.</title>
        <authorList>
            <person name="Behra P.R.K."/>
            <person name="Pettersson B.M.F."/>
            <person name="Ramesh M."/>
            <person name="Das S."/>
            <person name="Dasgupta S."/>
            <person name="Kirsebom L.A."/>
        </authorList>
    </citation>
    <scope>NUCLEOTIDE SEQUENCE</scope>
    <source>
        <strain evidence="2">DSM 44615</strain>
    </source>
</reference>
<name>A0A9X3BY21_9MYCO</name>
<evidence type="ECO:0000313" key="2">
    <source>
        <dbReference type="EMBL" id="MCV7171737.1"/>
    </source>
</evidence>
<keyword evidence="3" id="KW-1185">Reference proteome</keyword>
<proteinExistence type="predicted"/>
<organism evidence="2 3">
    <name type="scientific">[Mycobacterium] manitobense</name>
    <dbReference type="NCBI Taxonomy" id="190147"/>
    <lineage>
        <taxon>Bacteria</taxon>
        <taxon>Bacillati</taxon>
        <taxon>Actinomycetota</taxon>
        <taxon>Actinomycetes</taxon>
        <taxon>Mycobacteriales</taxon>
        <taxon>Mycobacteriaceae</taxon>
        <taxon>Mycolicibacterium</taxon>
    </lineage>
</organism>
<reference evidence="2" key="1">
    <citation type="submission" date="2020-07" db="EMBL/GenBank/DDBJ databases">
        <authorList>
            <person name="Pettersson B.M.F."/>
            <person name="Behra P.R.K."/>
            <person name="Ramesh M."/>
            <person name="Das S."/>
            <person name="Dasgupta S."/>
            <person name="Kirsebom L.A."/>
        </authorList>
    </citation>
    <scope>NUCLEOTIDE SEQUENCE</scope>
    <source>
        <strain evidence="2">DSM 44615</strain>
    </source>
</reference>
<feature type="transmembrane region" description="Helical" evidence="1">
    <location>
        <begin position="60"/>
        <end position="78"/>
    </location>
</feature>
<dbReference type="AlphaFoldDB" id="A0A9X3BY21"/>
<evidence type="ECO:0008006" key="4">
    <source>
        <dbReference type="Google" id="ProtNLM"/>
    </source>
</evidence>
<keyword evidence="1" id="KW-0812">Transmembrane</keyword>
<comment type="caution">
    <text evidence="2">The sequence shown here is derived from an EMBL/GenBank/DDBJ whole genome shotgun (WGS) entry which is preliminary data.</text>
</comment>
<dbReference type="EMBL" id="JACKSJ010000148">
    <property type="protein sequence ID" value="MCV7171737.1"/>
    <property type="molecule type" value="Genomic_DNA"/>
</dbReference>
<feature type="transmembrane region" description="Helical" evidence="1">
    <location>
        <begin position="7"/>
        <end position="29"/>
    </location>
</feature>
<dbReference type="RefSeq" id="WP_264013922.1">
    <property type="nucleotide sequence ID" value="NZ_JACKSJ010000148.1"/>
</dbReference>
<accession>A0A9X3BY21</accession>
<dbReference type="Proteomes" id="UP001140293">
    <property type="component" value="Unassembled WGS sequence"/>
</dbReference>
<keyword evidence="1" id="KW-0472">Membrane</keyword>
<sequence length="89" mass="9431">MTKAGFVLNAVLASVGIVAFVVLAGVFGYKWLERDEPNDAYSCGSGTRGGTCFSGETTNMVLTCVFAGIAVIGIVLFVKSVRSHWPNVR</sequence>
<gene>
    <name evidence="2" type="ORF">H7I41_17635</name>
</gene>
<keyword evidence="1" id="KW-1133">Transmembrane helix</keyword>
<protein>
    <recommendedName>
        <fullName evidence="4">Transmembrane protein</fullName>
    </recommendedName>
</protein>